<gene>
    <name evidence="12" type="ORF">BJ508DRAFT_416073</name>
</gene>
<protein>
    <recommendedName>
        <fullName evidence="11">NADH dehydrogenase [ubiquinone] 1 alpha subcomplex subunit 13</fullName>
    </recommendedName>
</protein>
<evidence type="ECO:0000256" key="1">
    <source>
        <dbReference type="ARBA" id="ARBA00004298"/>
    </source>
</evidence>
<accession>A0A3N4I178</accession>
<evidence type="ECO:0000256" key="10">
    <source>
        <dbReference type="ARBA" id="ARBA00023136"/>
    </source>
</evidence>
<evidence type="ECO:0000313" key="13">
    <source>
        <dbReference type="Proteomes" id="UP000275078"/>
    </source>
</evidence>
<dbReference type="Pfam" id="PF06212">
    <property type="entry name" value="GRIM-19"/>
    <property type="match status" value="1"/>
</dbReference>
<keyword evidence="13" id="KW-1185">Reference proteome</keyword>
<keyword evidence="8" id="KW-1133">Transmembrane helix</keyword>
<evidence type="ECO:0000256" key="5">
    <source>
        <dbReference type="ARBA" id="ARBA00022692"/>
    </source>
</evidence>
<evidence type="ECO:0000313" key="12">
    <source>
        <dbReference type="EMBL" id="RPA79126.1"/>
    </source>
</evidence>
<dbReference type="PANTHER" id="PTHR12966:SF0">
    <property type="entry name" value="NADH DEHYDROGENASE [UBIQUINONE] 1 ALPHA SUBCOMPLEX SUBUNIT 13"/>
    <property type="match status" value="1"/>
</dbReference>
<evidence type="ECO:0000256" key="7">
    <source>
        <dbReference type="ARBA" id="ARBA00022982"/>
    </source>
</evidence>
<evidence type="ECO:0000256" key="6">
    <source>
        <dbReference type="ARBA" id="ARBA00022792"/>
    </source>
</evidence>
<organism evidence="12 13">
    <name type="scientific">Ascobolus immersus RN42</name>
    <dbReference type="NCBI Taxonomy" id="1160509"/>
    <lineage>
        <taxon>Eukaryota</taxon>
        <taxon>Fungi</taxon>
        <taxon>Dikarya</taxon>
        <taxon>Ascomycota</taxon>
        <taxon>Pezizomycotina</taxon>
        <taxon>Pezizomycetes</taxon>
        <taxon>Pezizales</taxon>
        <taxon>Ascobolaceae</taxon>
        <taxon>Ascobolus</taxon>
    </lineage>
</organism>
<keyword evidence="4 11" id="KW-0679">Respiratory chain</keyword>
<comment type="function">
    <text evidence="11">Complex I functions in the transfer of electrons from NADH to the respiratory chain. Accessory subunit of the mitochondrial membrane respiratory chain NADH dehydrogenase (Complex I), that is believed not to be involved in catalysis.</text>
</comment>
<evidence type="ECO:0000256" key="4">
    <source>
        <dbReference type="ARBA" id="ARBA00022660"/>
    </source>
</evidence>
<proteinExistence type="inferred from homology"/>
<dbReference type="GO" id="GO:0005743">
    <property type="term" value="C:mitochondrial inner membrane"/>
    <property type="evidence" value="ECO:0007669"/>
    <property type="project" value="UniProtKB-SubCell"/>
</dbReference>
<evidence type="ECO:0000256" key="9">
    <source>
        <dbReference type="ARBA" id="ARBA00023128"/>
    </source>
</evidence>
<evidence type="ECO:0000256" key="11">
    <source>
        <dbReference type="RuleBase" id="RU368034"/>
    </source>
</evidence>
<evidence type="ECO:0000256" key="3">
    <source>
        <dbReference type="ARBA" id="ARBA00022448"/>
    </source>
</evidence>
<comment type="similarity">
    <text evidence="2 11">Belongs to the complex I NDUFA13 subunit family.</text>
</comment>
<keyword evidence="3 11" id="KW-0813">Transport</keyword>
<dbReference type="EMBL" id="ML119702">
    <property type="protein sequence ID" value="RPA79126.1"/>
    <property type="molecule type" value="Genomic_DNA"/>
</dbReference>
<keyword evidence="9 11" id="KW-0496">Mitochondrion</keyword>
<keyword evidence="6 11" id="KW-0999">Mitochondrion inner membrane</keyword>
<keyword evidence="5" id="KW-0812">Transmembrane</keyword>
<sequence>MVQDLPPVGGYGPVQYRRNLPPRGFRPSHYLFAMGALCAYGFWEAGKGIKEQRELAREKVWSRIHLIPMLQAEVDRDTVRRQLAADAREKELMKDVPGWKNGSVYNSDRYVRPNYVVTPSQDNMKRTR</sequence>
<evidence type="ECO:0000256" key="2">
    <source>
        <dbReference type="ARBA" id="ARBA00007312"/>
    </source>
</evidence>
<evidence type="ECO:0000256" key="8">
    <source>
        <dbReference type="ARBA" id="ARBA00022989"/>
    </source>
</evidence>
<comment type="subcellular location">
    <subcellularLocation>
        <location evidence="1 11">Mitochondrion inner membrane</location>
        <topology evidence="1 11">Single-pass membrane protein</topology>
        <orientation evidence="1 11">Matrix side</orientation>
    </subcellularLocation>
</comment>
<dbReference type="Proteomes" id="UP000275078">
    <property type="component" value="Unassembled WGS sequence"/>
</dbReference>
<dbReference type="PANTHER" id="PTHR12966">
    <property type="entry name" value="NADH DEHYDROGENASE UBIQUINONE 1 ALPHA SUBCOMPLEX SUBUNIT 13"/>
    <property type="match status" value="1"/>
</dbReference>
<name>A0A3N4I178_ASCIM</name>
<reference evidence="12 13" key="1">
    <citation type="journal article" date="2018" name="Nat. Ecol. Evol.">
        <title>Pezizomycetes genomes reveal the molecular basis of ectomycorrhizal truffle lifestyle.</title>
        <authorList>
            <person name="Murat C."/>
            <person name="Payen T."/>
            <person name="Noel B."/>
            <person name="Kuo A."/>
            <person name="Morin E."/>
            <person name="Chen J."/>
            <person name="Kohler A."/>
            <person name="Krizsan K."/>
            <person name="Balestrini R."/>
            <person name="Da Silva C."/>
            <person name="Montanini B."/>
            <person name="Hainaut M."/>
            <person name="Levati E."/>
            <person name="Barry K.W."/>
            <person name="Belfiori B."/>
            <person name="Cichocki N."/>
            <person name="Clum A."/>
            <person name="Dockter R.B."/>
            <person name="Fauchery L."/>
            <person name="Guy J."/>
            <person name="Iotti M."/>
            <person name="Le Tacon F."/>
            <person name="Lindquist E.A."/>
            <person name="Lipzen A."/>
            <person name="Malagnac F."/>
            <person name="Mello A."/>
            <person name="Molinier V."/>
            <person name="Miyauchi S."/>
            <person name="Poulain J."/>
            <person name="Riccioni C."/>
            <person name="Rubini A."/>
            <person name="Sitrit Y."/>
            <person name="Splivallo R."/>
            <person name="Traeger S."/>
            <person name="Wang M."/>
            <person name="Zifcakova L."/>
            <person name="Wipf D."/>
            <person name="Zambonelli A."/>
            <person name="Paolocci F."/>
            <person name="Nowrousian M."/>
            <person name="Ottonello S."/>
            <person name="Baldrian P."/>
            <person name="Spatafora J.W."/>
            <person name="Henrissat B."/>
            <person name="Nagy L.G."/>
            <person name="Aury J.M."/>
            <person name="Wincker P."/>
            <person name="Grigoriev I.V."/>
            <person name="Bonfante P."/>
            <person name="Martin F.M."/>
        </authorList>
    </citation>
    <scope>NUCLEOTIDE SEQUENCE [LARGE SCALE GENOMIC DNA]</scope>
    <source>
        <strain evidence="12 13">RN42</strain>
    </source>
</reference>
<dbReference type="OrthoDB" id="3308at2759"/>
<dbReference type="GO" id="GO:0045271">
    <property type="term" value="C:respiratory chain complex I"/>
    <property type="evidence" value="ECO:0007669"/>
    <property type="project" value="UniProtKB-UniRule"/>
</dbReference>
<dbReference type="InterPro" id="IPR009346">
    <property type="entry name" value="GRIM-19"/>
</dbReference>
<dbReference type="AlphaFoldDB" id="A0A3N4I178"/>
<keyword evidence="7 11" id="KW-0249">Electron transport</keyword>
<keyword evidence="10" id="KW-0472">Membrane</keyword>
<dbReference type="STRING" id="1160509.A0A3N4I178"/>